<dbReference type="OrthoDB" id="4486039at2759"/>
<dbReference type="InParanoid" id="B8MM00"/>
<accession>B8MM00</accession>
<dbReference type="HOGENOM" id="CLU_101891_0_0_1"/>
<dbReference type="AlphaFoldDB" id="B8MM00"/>
<reference evidence="3" key="1">
    <citation type="journal article" date="2015" name="Genome Announc.">
        <title>Genome sequence of the AIDS-associated pathogen Penicillium marneffei (ATCC18224) and its near taxonomic relative Talaromyces stipitatus (ATCC10500).</title>
        <authorList>
            <person name="Nierman W.C."/>
            <person name="Fedorova-Abrams N.D."/>
            <person name="Andrianopoulos A."/>
        </authorList>
    </citation>
    <scope>NUCLEOTIDE SEQUENCE [LARGE SCALE GENOMIC DNA]</scope>
    <source>
        <strain evidence="3">ATCC 10500 / CBS 375.48 / QM 6759 / NRRL 1006</strain>
    </source>
</reference>
<name>B8MM00_TALSN</name>
<proteinExistence type="predicted"/>
<keyword evidence="3" id="KW-1185">Reference proteome</keyword>
<dbReference type="Proteomes" id="UP000001745">
    <property type="component" value="Unassembled WGS sequence"/>
</dbReference>
<dbReference type="EMBL" id="EQ962658">
    <property type="protein sequence ID" value="EED13512.1"/>
    <property type="molecule type" value="Genomic_DNA"/>
</dbReference>
<dbReference type="PhylomeDB" id="B8MM00"/>
<feature type="region of interest" description="Disordered" evidence="1">
    <location>
        <begin position="114"/>
        <end position="146"/>
    </location>
</feature>
<organism evidence="2 3">
    <name type="scientific">Talaromyces stipitatus (strain ATCC 10500 / CBS 375.48 / QM 6759 / NRRL 1006)</name>
    <name type="common">Penicillium stipitatum</name>
    <dbReference type="NCBI Taxonomy" id="441959"/>
    <lineage>
        <taxon>Eukaryota</taxon>
        <taxon>Fungi</taxon>
        <taxon>Dikarya</taxon>
        <taxon>Ascomycota</taxon>
        <taxon>Pezizomycotina</taxon>
        <taxon>Eurotiomycetes</taxon>
        <taxon>Eurotiomycetidae</taxon>
        <taxon>Eurotiales</taxon>
        <taxon>Trichocomaceae</taxon>
        <taxon>Talaromyces</taxon>
        <taxon>Talaromyces sect. Talaromyces</taxon>
    </lineage>
</organism>
<dbReference type="VEuPathDB" id="FungiDB:TSTA_097680"/>
<sequence length="238" mass="27550">MPRVSQLPKEVLANLREDCLLSYMEEFDKADPEVIFEKTYTEEEFVKEAEENPYYLFAKVLRRQQHLLQLYEEAAAAHNEIVENLDAPGRVDTNQNQNQKEELTQLKKELKEARREAKRNANDIVELQGERDHGQSGSEGGTPRPTFILKSTKLPKEAKLSDSVNLTFKSWLIDMEGTLESNADHYPNAKDRILFVKKIYESQAAKHLMPCLRKNSPHPFIDADDMFDHLKTIFEDVN</sequence>
<evidence type="ECO:0000313" key="2">
    <source>
        <dbReference type="EMBL" id="EED13512.1"/>
    </source>
</evidence>
<evidence type="ECO:0000313" key="3">
    <source>
        <dbReference type="Proteomes" id="UP000001745"/>
    </source>
</evidence>
<gene>
    <name evidence="2" type="ORF">TSTA_097680</name>
</gene>
<protein>
    <submittedName>
        <fullName evidence="2">Uncharacterized protein</fullName>
    </submittedName>
</protein>
<evidence type="ECO:0000256" key="1">
    <source>
        <dbReference type="SAM" id="MobiDB-lite"/>
    </source>
</evidence>
<dbReference type="STRING" id="441959.B8MM00"/>
<dbReference type="GeneID" id="8108407"/>
<dbReference type="RefSeq" id="XP_002485750.1">
    <property type="nucleotide sequence ID" value="XM_002485705.1"/>
</dbReference>